<dbReference type="AlphaFoldDB" id="A0A075URV0"/>
<dbReference type="InterPro" id="IPR006311">
    <property type="entry name" value="TAT_signal"/>
</dbReference>
<dbReference type="STRING" id="208439.AJAP_14085"/>
<organism evidence="2 3">
    <name type="scientific">Amycolatopsis japonica</name>
    <dbReference type="NCBI Taxonomy" id="208439"/>
    <lineage>
        <taxon>Bacteria</taxon>
        <taxon>Bacillati</taxon>
        <taxon>Actinomycetota</taxon>
        <taxon>Actinomycetes</taxon>
        <taxon>Pseudonocardiales</taxon>
        <taxon>Pseudonocardiaceae</taxon>
        <taxon>Amycolatopsis</taxon>
        <taxon>Amycolatopsis japonica group</taxon>
    </lineage>
</organism>
<gene>
    <name evidence="2" type="ORF">AJAP_14085</name>
</gene>
<dbReference type="SUPFAM" id="SSF51004">
    <property type="entry name" value="C-terminal (heme d1) domain of cytochrome cd1-nitrite reductase"/>
    <property type="match status" value="1"/>
</dbReference>
<dbReference type="eggNOG" id="COG2706">
    <property type="taxonomic scope" value="Bacteria"/>
</dbReference>
<dbReference type="HOGENOM" id="CLU_038716_3_0_11"/>
<reference evidence="2 3" key="1">
    <citation type="journal article" date="2014" name="J. Biotechnol.">
        <title>Complete genome sequence of the actinobacterium Amycolatopsis japonica MG417-CF17(T) (=DSM 44213T) producing (S,S)-N,N'-ethylenediaminedisuccinic acid.</title>
        <authorList>
            <person name="Stegmann E."/>
            <person name="Albersmeier A."/>
            <person name="Spohn M."/>
            <person name="Gert H."/>
            <person name="Weber T."/>
            <person name="Wohlleben W."/>
            <person name="Kalinowski J."/>
            <person name="Ruckert C."/>
        </authorList>
    </citation>
    <scope>NUCLEOTIDE SEQUENCE [LARGE SCALE GENOMIC DNA]</scope>
    <source>
        <strain evidence="3">MG417-CF17 (DSM 44213)</strain>
    </source>
</reference>
<evidence type="ECO:0000313" key="3">
    <source>
        <dbReference type="Proteomes" id="UP000028492"/>
    </source>
</evidence>
<dbReference type="KEGG" id="aja:AJAP_14085"/>
<dbReference type="InterPro" id="IPR019405">
    <property type="entry name" value="Lactonase_7-beta_prop"/>
</dbReference>
<name>A0A075URV0_9PSEU</name>
<dbReference type="PANTHER" id="PTHR30344:SF1">
    <property type="entry name" value="6-PHOSPHOGLUCONOLACTONASE"/>
    <property type="match status" value="1"/>
</dbReference>
<dbReference type="InterPro" id="IPR050282">
    <property type="entry name" value="Cycloisomerase_2"/>
</dbReference>
<dbReference type="InterPro" id="IPR011048">
    <property type="entry name" value="Haem_d1_sf"/>
</dbReference>
<evidence type="ECO:0000313" key="2">
    <source>
        <dbReference type="EMBL" id="AIG75698.1"/>
    </source>
</evidence>
<dbReference type="RefSeq" id="WP_038511461.1">
    <property type="nucleotide sequence ID" value="NZ_CP008953.1"/>
</dbReference>
<evidence type="ECO:0000256" key="1">
    <source>
        <dbReference type="ARBA" id="ARBA00005564"/>
    </source>
</evidence>
<dbReference type="EMBL" id="CP008953">
    <property type="protein sequence ID" value="AIG75698.1"/>
    <property type="molecule type" value="Genomic_DNA"/>
</dbReference>
<dbReference type="GO" id="GO:0017057">
    <property type="term" value="F:6-phosphogluconolactonase activity"/>
    <property type="evidence" value="ECO:0007669"/>
    <property type="project" value="TreeGrafter"/>
</dbReference>
<dbReference type="NCBIfam" id="TIGR01409">
    <property type="entry name" value="TAT_signal_seq"/>
    <property type="match status" value="1"/>
</dbReference>
<proteinExistence type="inferred from homology"/>
<dbReference type="GO" id="GO:0005829">
    <property type="term" value="C:cytosol"/>
    <property type="evidence" value="ECO:0007669"/>
    <property type="project" value="TreeGrafter"/>
</dbReference>
<dbReference type="Pfam" id="PF10282">
    <property type="entry name" value="Lactonase"/>
    <property type="match status" value="1"/>
</dbReference>
<protein>
    <submittedName>
        <fullName evidence="2">Conserved putative secreted protein</fullName>
    </submittedName>
</protein>
<dbReference type="InterPro" id="IPR019546">
    <property type="entry name" value="TAT_signal_bac_arc"/>
</dbReference>
<dbReference type="PANTHER" id="PTHR30344">
    <property type="entry name" value="6-PHOSPHOGLUCONOLACTONASE-RELATED"/>
    <property type="match status" value="1"/>
</dbReference>
<dbReference type="Proteomes" id="UP000028492">
    <property type="component" value="Chromosome"/>
</dbReference>
<accession>A0A075URV0</accession>
<keyword evidence="3" id="KW-1185">Reference proteome</keyword>
<dbReference type="Gene3D" id="2.130.10.10">
    <property type="entry name" value="YVTN repeat-like/Quinoprotein amine dehydrogenase"/>
    <property type="match status" value="1"/>
</dbReference>
<dbReference type="PROSITE" id="PS51318">
    <property type="entry name" value="TAT"/>
    <property type="match status" value="1"/>
</dbReference>
<comment type="similarity">
    <text evidence="1">Belongs to the cycloisomerase 2 family.</text>
</comment>
<sequence length="376" mass="39512">MTGLDRRTFLGAVGAAGLTTVLGSHLANASEQTCGPKGTGAIYVSSYTSSGHGLDVAHRDAATNAVVVDRTIPGVSNASWFDISADRKTLYVTNEDENGQISAFSLADPTKPKLLNKKSAKGQHPTHLCVHSSQKYVLAANYSSGSVVVLPILAGGKLGDVVDLAQHKGAERDAHAHQVVNDPTGKWVLAVDLGADSVYVYKLDVSTGKLTLNQQLKLPSGAGPRHLTFHPGGKYAYILGELRAQVTVAAWDPATGKLTAGQVVPAVPPITPGSQYPAEITTSKDGRFVYASVRGSDTIASFGVGDDGKSLKLLRNTAVGGIYPRHLTLDPTERWFYVSCDKSGTLSWLPRDPDTGLPGAVAGKLALPQVNSVFFA</sequence>
<dbReference type="InterPro" id="IPR015943">
    <property type="entry name" value="WD40/YVTN_repeat-like_dom_sf"/>
</dbReference>